<dbReference type="PANTHER" id="PTHR46825:SF9">
    <property type="entry name" value="BETA-LACTAMASE-RELATED DOMAIN-CONTAINING PROTEIN"/>
    <property type="match status" value="1"/>
</dbReference>
<name>A0A8J7GEW3_9ACTN</name>
<sequence>MAIMEPSSDERSPSRRGVLRGAAGLLIGAAAVSGVAATAGCSAFRSKARSDEDELFGELDGKIEKVMKDHAIPGVAVGVWAKGREHVRGYGVTSLANPQPVDGDTLFRIGSTTKTYTGTAVMRLVEAGKLNLDATVRTYLPDFAAAGPGVAEAVTLRQLLNHTPGWLGDFYQDFGRGEDALTRYVTGMAALPQLTALGSTFAYNNAAIDLAGRVIEKVTGSTYEKAVQDLLLDPLKCERTRFFADELVGYRTSASHTVADGKAKFDASGWYIPRSLGPTGGLMSTAKEQLAWARFHMGDGTGPGGVRVLSRDSLVAMRSNPGPGGTLAVELDGMGVAWHLRPSAEGVRIVQHGGTWRGQHSGFIMVPDRDFALTVLTNSESGSKLVSDLTVDDWALKKYAGISNLPATPQTLSASQLAPYEGRYEGQVIFGDGKPVDLRVQLTADQGRLKYRALSPEGDPMDPEPGVPETLAFYREDYVLPMDGAGKPFGSRANFLRGPDGRVQWFRENGRLSRKAA</sequence>
<accession>A0A8J7GEW3</accession>
<evidence type="ECO:0000259" key="1">
    <source>
        <dbReference type="Pfam" id="PF00144"/>
    </source>
</evidence>
<evidence type="ECO:0000313" key="2">
    <source>
        <dbReference type="EMBL" id="MBG6136466.1"/>
    </source>
</evidence>
<comment type="caution">
    <text evidence="2">The sequence shown here is derived from an EMBL/GenBank/DDBJ whole genome shotgun (WGS) entry which is preliminary data.</text>
</comment>
<protein>
    <submittedName>
        <fullName evidence="2">CubicO group peptidase (Beta-lactamase class C family)</fullName>
    </submittedName>
</protein>
<dbReference type="PANTHER" id="PTHR46825">
    <property type="entry name" value="D-ALANYL-D-ALANINE-CARBOXYPEPTIDASE/ENDOPEPTIDASE AMPH"/>
    <property type="match status" value="1"/>
</dbReference>
<dbReference type="RefSeq" id="WP_197003437.1">
    <property type="nucleotide sequence ID" value="NZ_BONS01000015.1"/>
</dbReference>
<dbReference type="InterPro" id="IPR006311">
    <property type="entry name" value="TAT_signal"/>
</dbReference>
<dbReference type="Proteomes" id="UP000622552">
    <property type="component" value="Unassembled WGS sequence"/>
</dbReference>
<gene>
    <name evidence="2" type="ORF">IW245_002660</name>
</gene>
<dbReference type="InterPro" id="IPR001466">
    <property type="entry name" value="Beta-lactam-related"/>
</dbReference>
<feature type="domain" description="Beta-lactamase-related" evidence="1">
    <location>
        <begin position="60"/>
        <end position="382"/>
    </location>
</feature>
<dbReference type="Gene3D" id="3.40.710.10">
    <property type="entry name" value="DD-peptidase/beta-lactamase superfamily"/>
    <property type="match status" value="1"/>
</dbReference>
<dbReference type="Pfam" id="PF00144">
    <property type="entry name" value="Beta-lactamase"/>
    <property type="match status" value="1"/>
</dbReference>
<dbReference type="PROSITE" id="PS51318">
    <property type="entry name" value="TAT"/>
    <property type="match status" value="1"/>
</dbReference>
<organism evidence="2 3">
    <name type="scientific">Longispora fulva</name>
    <dbReference type="NCBI Taxonomy" id="619741"/>
    <lineage>
        <taxon>Bacteria</taxon>
        <taxon>Bacillati</taxon>
        <taxon>Actinomycetota</taxon>
        <taxon>Actinomycetes</taxon>
        <taxon>Micromonosporales</taxon>
        <taxon>Micromonosporaceae</taxon>
        <taxon>Longispora</taxon>
    </lineage>
</organism>
<evidence type="ECO:0000313" key="3">
    <source>
        <dbReference type="Proteomes" id="UP000622552"/>
    </source>
</evidence>
<dbReference type="AlphaFoldDB" id="A0A8J7GEW3"/>
<keyword evidence="3" id="KW-1185">Reference proteome</keyword>
<dbReference type="InterPro" id="IPR012338">
    <property type="entry name" value="Beta-lactam/transpept-like"/>
</dbReference>
<dbReference type="InterPro" id="IPR050491">
    <property type="entry name" value="AmpC-like"/>
</dbReference>
<dbReference type="SUPFAM" id="SSF56601">
    <property type="entry name" value="beta-lactamase/transpeptidase-like"/>
    <property type="match status" value="1"/>
</dbReference>
<dbReference type="EMBL" id="JADOUF010000001">
    <property type="protein sequence ID" value="MBG6136466.1"/>
    <property type="molecule type" value="Genomic_DNA"/>
</dbReference>
<reference evidence="2" key="1">
    <citation type="submission" date="2020-11" db="EMBL/GenBank/DDBJ databases">
        <title>Sequencing the genomes of 1000 actinobacteria strains.</title>
        <authorList>
            <person name="Klenk H.-P."/>
        </authorList>
    </citation>
    <scope>NUCLEOTIDE SEQUENCE</scope>
    <source>
        <strain evidence="2">DSM 45356</strain>
    </source>
</reference>
<proteinExistence type="predicted"/>